<dbReference type="InterPro" id="IPR014331">
    <property type="entry name" value="RNA_pol_sigma70_ECF_RHOBA"/>
</dbReference>
<protein>
    <submittedName>
        <fullName evidence="6">RNA polymerase sigma factor</fullName>
    </submittedName>
</protein>
<evidence type="ECO:0000256" key="3">
    <source>
        <dbReference type="ARBA" id="ARBA00023082"/>
    </source>
</evidence>
<reference evidence="6 7" key="1">
    <citation type="submission" date="2019-02" db="EMBL/GenBank/DDBJ databases">
        <title>Deep-cultivation of Planctomycetes and their phenomic and genomic characterization uncovers novel biology.</title>
        <authorList>
            <person name="Wiegand S."/>
            <person name="Jogler M."/>
            <person name="Boedeker C."/>
            <person name="Pinto D."/>
            <person name="Vollmers J."/>
            <person name="Rivas-Marin E."/>
            <person name="Kohn T."/>
            <person name="Peeters S.H."/>
            <person name="Heuer A."/>
            <person name="Rast P."/>
            <person name="Oberbeckmann S."/>
            <person name="Bunk B."/>
            <person name="Jeske O."/>
            <person name="Meyerdierks A."/>
            <person name="Storesund J.E."/>
            <person name="Kallscheuer N."/>
            <person name="Luecker S."/>
            <person name="Lage O.M."/>
            <person name="Pohl T."/>
            <person name="Merkel B.J."/>
            <person name="Hornburger P."/>
            <person name="Mueller R.-W."/>
            <person name="Bruemmer F."/>
            <person name="Labrenz M."/>
            <person name="Spormann A.M."/>
            <person name="Op Den Camp H."/>
            <person name="Overmann J."/>
            <person name="Amann R."/>
            <person name="Jetten M.S.M."/>
            <person name="Mascher T."/>
            <person name="Medema M.H."/>
            <person name="Devos D.P."/>
            <person name="Kaster A.-K."/>
            <person name="Ovreas L."/>
            <person name="Rohde M."/>
            <person name="Galperin M.Y."/>
            <person name="Jogler C."/>
        </authorList>
    </citation>
    <scope>NUCLEOTIDE SEQUENCE [LARGE SCALE GENOMIC DNA]</scope>
    <source>
        <strain evidence="6 7">Q31b</strain>
    </source>
</reference>
<evidence type="ECO:0000313" key="7">
    <source>
        <dbReference type="Proteomes" id="UP000315471"/>
    </source>
</evidence>
<dbReference type="GO" id="GO:0006352">
    <property type="term" value="P:DNA-templated transcription initiation"/>
    <property type="evidence" value="ECO:0007669"/>
    <property type="project" value="InterPro"/>
</dbReference>
<sequence>MVDVTEEFVGYWTQHQADVQRYVFKLVPCTADVDDILQLTATGLWRKFDQYDRQRPFIGWAIRFAYIEVLAWRQRQMRDRLVFSDETLALVADTIAEEMPVMELRRMSLDRCLEKLPLKDRNLIYSRYRQQASVKQLAEDQGVSGHKLYYRIEKLRGMLMDCIERSIANQGWQNG</sequence>
<evidence type="ECO:0000259" key="5">
    <source>
        <dbReference type="Pfam" id="PF04542"/>
    </source>
</evidence>
<keyword evidence="4" id="KW-0804">Transcription</keyword>
<dbReference type="InterPro" id="IPR014284">
    <property type="entry name" value="RNA_pol_sigma-70_dom"/>
</dbReference>
<dbReference type="Gene3D" id="1.10.1740.10">
    <property type="match status" value="1"/>
</dbReference>
<dbReference type="OrthoDB" id="6383365at2"/>
<dbReference type="NCBIfam" id="TIGR02989">
    <property type="entry name" value="Sig-70_gvs1"/>
    <property type="match status" value="1"/>
</dbReference>
<comment type="similarity">
    <text evidence="1">Belongs to the sigma-70 factor family. ECF subfamily.</text>
</comment>
<keyword evidence="2" id="KW-0805">Transcription regulation</keyword>
<evidence type="ECO:0000313" key="6">
    <source>
        <dbReference type="EMBL" id="TWU44385.1"/>
    </source>
</evidence>
<dbReference type="PANTHER" id="PTHR43133">
    <property type="entry name" value="RNA POLYMERASE ECF-TYPE SIGMA FACTO"/>
    <property type="match status" value="1"/>
</dbReference>
<evidence type="ECO:0000256" key="2">
    <source>
        <dbReference type="ARBA" id="ARBA00023015"/>
    </source>
</evidence>
<dbReference type="PANTHER" id="PTHR43133:SF51">
    <property type="entry name" value="RNA POLYMERASE SIGMA FACTOR"/>
    <property type="match status" value="1"/>
</dbReference>
<dbReference type="InterPro" id="IPR013325">
    <property type="entry name" value="RNA_pol_sigma_r2"/>
</dbReference>
<dbReference type="InterPro" id="IPR036388">
    <property type="entry name" value="WH-like_DNA-bd_sf"/>
</dbReference>
<dbReference type="RefSeq" id="WP_146599346.1">
    <property type="nucleotide sequence ID" value="NZ_SJPY01000002.1"/>
</dbReference>
<dbReference type="Gene3D" id="1.10.10.10">
    <property type="entry name" value="Winged helix-like DNA-binding domain superfamily/Winged helix DNA-binding domain"/>
    <property type="match status" value="1"/>
</dbReference>
<dbReference type="GO" id="GO:0016987">
    <property type="term" value="F:sigma factor activity"/>
    <property type="evidence" value="ECO:0007669"/>
    <property type="project" value="UniProtKB-KW"/>
</dbReference>
<accession>A0A5C6E749</accession>
<dbReference type="SUPFAM" id="SSF88659">
    <property type="entry name" value="Sigma3 and sigma4 domains of RNA polymerase sigma factors"/>
    <property type="match status" value="1"/>
</dbReference>
<proteinExistence type="inferred from homology"/>
<feature type="domain" description="RNA polymerase sigma-70 region 2" evidence="5">
    <location>
        <begin position="13"/>
        <end position="70"/>
    </location>
</feature>
<dbReference type="NCBIfam" id="TIGR02937">
    <property type="entry name" value="sigma70-ECF"/>
    <property type="match status" value="1"/>
</dbReference>
<dbReference type="Pfam" id="PF04542">
    <property type="entry name" value="Sigma70_r2"/>
    <property type="match status" value="1"/>
</dbReference>
<name>A0A5C6E749_9BACT</name>
<evidence type="ECO:0000256" key="4">
    <source>
        <dbReference type="ARBA" id="ARBA00023163"/>
    </source>
</evidence>
<organism evidence="6 7">
    <name type="scientific">Novipirellula aureliae</name>
    <dbReference type="NCBI Taxonomy" id="2527966"/>
    <lineage>
        <taxon>Bacteria</taxon>
        <taxon>Pseudomonadati</taxon>
        <taxon>Planctomycetota</taxon>
        <taxon>Planctomycetia</taxon>
        <taxon>Pirellulales</taxon>
        <taxon>Pirellulaceae</taxon>
        <taxon>Novipirellula</taxon>
    </lineage>
</organism>
<dbReference type="InterPro" id="IPR007627">
    <property type="entry name" value="RNA_pol_sigma70_r2"/>
</dbReference>
<keyword evidence="3" id="KW-0731">Sigma factor</keyword>
<dbReference type="SUPFAM" id="SSF88946">
    <property type="entry name" value="Sigma2 domain of RNA polymerase sigma factors"/>
    <property type="match status" value="1"/>
</dbReference>
<evidence type="ECO:0000256" key="1">
    <source>
        <dbReference type="ARBA" id="ARBA00010641"/>
    </source>
</evidence>
<dbReference type="InterPro" id="IPR039425">
    <property type="entry name" value="RNA_pol_sigma-70-like"/>
</dbReference>
<dbReference type="AlphaFoldDB" id="A0A5C6E749"/>
<dbReference type="EMBL" id="SJPY01000002">
    <property type="protein sequence ID" value="TWU44385.1"/>
    <property type="molecule type" value="Genomic_DNA"/>
</dbReference>
<dbReference type="InterPro" id="IPR013324">
    <property type="entry name" value="RNA_pol_sigma_r3/r4-like"/>
</dbReference>
<gene>
    <name evidence="6" type="ORF">Q31b_19210</name>
</gene>
<comment type="caution">
    <text evidence="6">The sequence shown here is derived from an EMBL/GenBank/DDBJ whole genome shotgun (WGS) entry which is preliminary data.</text>
</comment>
<keyword evidence="7" id="KW-1185">Reference proteome</keyword>
<dbReference type="Proteomes" id="UP000315471">
    <property type="component" value="Unassembled WGS sequence"/>
</dbReference>